<evidence type="ECO:0000313" key="3">
    <source>
        <dbReference type="Proteomes" id="UP000460221"/>
    </source>
</evidence>
<dbReference type="Pfam" id="PF08021">
    <property type="entry name" value="FAD_binding_9"/>
    <property type="match status" value="1"/>
</dbReference>
<reference evidence="2 3" key="1">
    <citation type="submission" date="2019-11" db="EMBL/GenBank/DDBJ databases">
        <authorList>
            <person name="Jiang L.-Q."/>
        </authorList>
    </citation>
    <scope>NUCLEOTIDE SEQUENCE [LARGE SCALE GENOMIC DNA]</scope>
    <source>
        <strain evidence="2 3">YIM 132087</strain>
    </source>
</reference>
<dbReference type="PANTHER" id="PTHR30157:SF0">
    <property type="entry name" value="NADPH-DEPENDENT FERRIC-CHELATE REDUCTASE"/>
    <property type="match status" value="1"/>
</dbReference>
<dbReference type="InterPro" id="IPR013113">
    <property type="entry name" value="SIP_FAD-bd"/>
</dbReference>
<dbReference type="InterPro" id="IPR039261">
    <property type="entry name" value="FNR_nucleotide-bd"/>
</dbReference>
<name>A0A7K1FH89_9ACTN</name>
<comment type="caution">
    <text evidence="2">The sequence shown here is derived from an EMBL/GenBank/DDBJ whole genome shotgun (WGS) entry which is preliminary data.</text>
</comment>
<dbReference type="Pfam" id="PF04954">
    <property type="entry name" value="SIP"/>
    <property type="match status" value="1"/>
</dbReference>
<sequence length="243" mass="25908">MGTRFEKVVLKALRAPDFTLTAVGVTEVTPRLRRVVFSGEKALLPRISAPTSWLRLWIPSGGAVYQRAYTAIDVDPDAGTFACEFVLHEPEGPASRWARTVAPGDTVEATLFGSDAYVDDPVTPALLCGDPASLPAINSILSAAPADRRLTVLLEESHDGDRDMPVRDHPGATVTWVKADDNGQALARAVAGVPDLAAHRCWVAAETGVIKRLRVDLKAAGIGKQSLTVRGYWIKGKAMGTAG</sequence>
<evidence type="ECO:0000313" key="2">
    <source>
        <dbReference type="EMBL" id="MTD12653.1"/>
    </source>
</evidence>
<accession>A0A7K1FH89</accession>
<dbReference type="CDD" id="cd06193">
    <property type="entry name" value="siderophore_interacting"/>
    <property type="match status" value="1"/>
</dbReference>
<dbReference type="Gene3D" id="3.40.50.80">
    <property type="entry name" value="Nucleotide-binding domain of ferredoxin-NADP reductase (FNR) module"/>
    <property type="match status" value="1"/>
</dbReference>
<dbReference type="Proteomes" id="UP000460221">
    <property type="component" value="Unassembled WGS sequence"/>
</dbReference>
<dbReference type="PANTHER" id="PTHR30157">
    <property type="entry name" value="FERRIC REDUCTASE, NADPH-DEPENDENT"/>
    <property type="match status" value="1"/>
</dbReference>
<dbReference type="InterPro" id="IPR007037">
    <property type="entry name" value="SIP_rossman_dom"/>
</dbReference>
<keyword evidence="3" id="KW-1185">Reference proteome</keyword>
<dbReference type="InterPro" id="IPR017927">
    <property type="entry name" value="FAD-bd_FR_type"/>
</dbReference>
<protein>
    <submittedName>
        <fullName evidence="2">Siderophore-interacting protein</fullName>
    </submittedName>
</protein>
<evidence type="ECO:0000259" key="1">
    <source>
        <dbReference type="PROSITE" id="PS51384"/>
    </source>
</evidence>
<organism evidence="2 3">
    <name type="scientific">Nakamurella alba</name>
    <dbReference type="NCBI Taxonomy" id="2665158"/>
    <lineage>
        <taxon>Bacteria</taxon>
        <taxon>Bacillati</taxon>
        <taxon>Actinomycetota</taxon>
        <taxon>Actinomycetes</taxon>
        <taxon>Nakamurellales</taxon>
        <taxon>Nakamurellaceae</taxon>
        <taxon>Nakamurella</taxon>
    </lineage>
</organism>
<dbReference type="RefSeq" id="WP_154766681.1">
    <property type="nucleotide sequence ID" value="NZ_WLYK01000001.1"/>
</dbReference>
<feature type="domain" description="FAD-binding FR-type" evidence="1">
    <location>
        <begin position="15"/>
        <end position="119"/>
    </location>
</feature>
<dbReference type="PROSITE" id="PS51384">
    <property type="entry name" value="FAD_FR"/>
    <property type="match status" value="1"/>
</dbReference>
<dbReference type="EMBL" id="WLYK01000001">
    <property type="protein sequence ID" value="MTD12653.1"/>
    <property type="molecule type" value="Genomic_DNA"/>
</dbReference>
<dbReference type="SUPFAM" id="SSF63380">
    <property type="entry name" value="Riboflavin synthase domain-like"/>
    <property type="match status" value="1"/>
</dbReference>
<dbReference type="InterPro" id="IPR039374">
    <property type="entry name" value="SIP_fam"/>
</dbReference>
<dbReference type="Gene3D" id="2.40.30.10">
    <property type="entry name" value="Translation factors"/>
    <property type="match status" value="1"/>
</dbReference>
<dbReference type="InterPro" id="IPR017938">
    <property type="entry name" value="Riboflavin_synthase-like_b-brl"/>
</dbReference>
<dbReference type="GO" id="GO:0016491">
    <property type="term" value="F:oxidoreductase activity"/>
    <property type="evidence" value="ECO:0007669"/>
    <property type="project" value="InterPro"/>
</dbReference>
<dbReference type="AlphaFoldDB" id="A0A7K1FH89"/>
<proteinExistence type="predicted"/>
<gene>
    <name evidence="2" type="ORF">GIS00_01670</name>
</gene>